<evidence type="ECO:0000256" key="4">
    <source>
        <dbReference type="RuleBase" id="RU004514"/>
    </source>
</evidence>
<feature type="modified residue" description="N6-(pyridoxal phosphate)lysine" evidence="2 3">
    <location>
        <position position="36"/>
    </location>
</feature>
<organism evidence="6 7">
    <name type="scientific">Umbelopsis vinacea</name>
    <dbReference type="NCBI Taxonomy" id="44442"/>
    <lineage>
        <taxon>Eukaryota</taxon>
        <taxon>Fungi</taxon>
        <taxon>Fungi incertae sedis</taxon>
        <taxon>Mucoromycota</taxon>
        <taxon>Mucoromycotina</taxon>
        <taxon>Umbelopsidomycetes</taxon>
        <taxon>Umbelopsidales</taxon>
        <taxon>Umbelopsidaceae</taxon>
        <taxon>Umbelopsis</taxon>
    </lineage>
</organism>
<comment type="cofactor">
    <cofactor evidence="3">
        <name>pyridoxal 5'-phosphate</name>
        <dbReference type="ChEBI" id="CHEBI:597326"/>
    </cofactor>
</comment>
<dbReference type="NCBIfam" id="TIGR00044">
    <property type="entry name" value="YggS family pyridoxal phosphate-dependent enzyme"/>
    <property type="match status" value="1"/>
</dbReference>
<evidence type="ECO:0000256" key="2">
    <source>
        <dbReference type="HAMAP-Rule" id="MF_03225"/>
    </source>
</evidence>
<dbReference type="SUPFAM" id="SSF51419">
    <property type="entry name" value="PLP-binding barrel"/>
    <property type="match status" value="1"/>
</dbReference>
<keyword evidence="1 2" id="KW-0663">Pyridoxal phosphate</keyword>
<dbReference type="Pfam" id="PF01168">
    <property type="entry name" value="Ala_racemase_N"/>
    <property type="match status" value="1"/>
</dbReference>
<dbReference type="CDD" id="cd06822">
    <property type="entry name" value="PLPDE_III_YBL036c_euk"/>
    <property type="match status" value="1"/>
</dbReference>
<keyword evidence="7" id="KW-1185">Reference proteome</keyword>
<accession>A0A8H7PSM6</accession>
<dbReference type="HAMAP" id="MF_02087">
    <property type="entry name" value="PLP_homeostasis"/>
    <property type="match status" value="1"/>
</dbReference>
<evidence type="ECO:0000259" key="5">
    <source>
        <dbReference type="Pfam" id="PF01168"/>
    </source>
</evidence>
<comment type="caution">
    <text evidence="6">The sequence shown here is derived from an EMBL/GenBank/DDBJ whole genome shotgun (WGS) entry which is preliminary data.</text>
</comment>
<comment type="function">
    <text evidence="2">Pyridoxal 5'-phosphate (PLP)-binding protein, which may be involved in intracellular homeostatic regulation of pyridoxal 5'-phosphate (PLP), the active form of vitamin B6.</text>
</comment>
<comment type="similarity">
    <text evidence="2 4">Belongs to the pyridoxal phosphate-binding protein YggS/PROSC family.</text>
</comment>
<dbReference type="PIRSF" id="PIRSF004848">
    <property type="entry name" value="YBL036c_PLPDEIII"/>
    <property type="match status" value="1"/>
</dbReference>
<gene>
    <name evidence="6" type="ORF">INT44_006384</name>
</gene>
<dbReference type="Proteomes" id="UP000612746">
    <property type="component" value="Unassembled WGS sequence"/>
</dbReference>
<sequence length="237" mass="25950">MTDNHAHIVENIRTVRENMESVLQGRRNATLVAVSKYKPADDIKAAYEGANQKHFGENYVQELVEKSEILPRDIAWHFIGNLQSNKCKVVAAIPNLYAVETIESSKKADSLNKACIQVSRESKINVFVQINTSGEESKSGAEPSECVNIAKHIVDNCPQLNLLGLMTIGAPDRDETEGENPDFVCLRECKSKVEQAISGLSLELSMGMSADYQDALAAGSTNIRVGSTIFGSRPPKQ</sequence>
<name>A0A8H7PSM6_9FUNG</name>
<dbReference type="PANTHER" id="PTHR10146">
    <property type="entry name" value="PROLINE SYNTHETASE CO-TRANSCRIBED BACTERIAL HOMOLOG PROTEIN"/>
    <property type="match status" value="1"/>
</dbReference>
<evidence type="ECO:0000313" key="7">
    <source>
        <dbReference type="Proteomes" id="UP000612746"/>
    </source>
</evidence>
<dbReference type="FunFam" id="3.20.20.10:FF:000007">
    <property type="entry name" value="Pyridoxal phosphate homeostasis protein"/>
    <property type="match status" value="1"/>
</dbReference>
<dbReference type="InterPro" id="IPR029066">
    <property type="entry name" value="PLP-binding_barrel"/>
</dbReference>
<dbReference type="GO" id="GO:0030170">
    <property type="term" value="F:pyridoxal phosphate binding"/>
    <property type="evidence" value="ECO:0007669"/>
    <property type="project" value="UniProtKB-UniRule"/>
</dbReference>
<dbReference type="InterPro" id="IPR011078">
    <property type="entry name" value="PyrdxlP_homeostasis"/>
</dbReference>
<evidence type="ECO:0000313" key="6">
    <source>
        <dbReference type="EMBL" id="KAG2179537.1"/>
    </source>
</evidence>
<dbReference type="PANTHER" id="PTHR10146:SF14">
    <property type="entry name" value="PYRIDOXAL PHOSPHATE HOMEOSTASIS PROTEIN"/>
    <property type="match status" value="1"/>
</dbReference>
<dbReference type="OrthoDB" id="10264196at2759"/>
<feature type="domain" description="Alanine racemase N-terminal" evidence="5">
    <location>
        <begin position="8"/>
        <end position="234"/>
    </location>
</feature>
<dbReference type="InterPro" id="IPR001608">
    <property type="entry name" value="Ala_racemase_N"/>
</dbReference>
<proteinExistence type="inferred from homology"/>
<dbReference type="Gene3D" id="3.20.20.10">
    <property type="entry name" value="Alanine racemase"/>
    <property type="match status" value="1"/>
</dbReference>
<evidence type="ECO:0000256" key="1">
    <source>
        <dbReference type="ARBA" id="ARBA00022898"/>
    </source>
</evidence>
<evidence type="ECO:0000256" key="3">
    <source>
        <dbReference type="PIRSR" id="PIRSR004848-1"/>
    </source>
</evidence>
<reference evidence="6" key="1">
    <citation type="submission" date="2020-12" db="EMBL/GenBank/DDBJ databases">
        <title>Metabolic potential, ecology and presence of endohyphal bacteria is reflected in genomic diversity of Mucoromycotina.</title>
        <authorList>
            <person name="Muszewska A."/>
            <person name="Okrasinska A."/>
            <person name="Steczkiewicz K."/>
            <person name="Drgas O."/>
            <person name="Orlowska M."/>
            <person name="Perlinska-Lenart U."/>
            <person name="Aleksandrzak-Piekarczyk T."/>
            <person name="Szatraj K."/>
            <person name="Zielenkiewicz U."/>
            <person name="Pilsyk S."/>
            <person name="Malc E."/>
            <person name="Mieczkowski P."/>
            <person name="Kruszewska J.S."/>
            <person name="Biernat P."/>
            <person name="Pawlowska J."/>
        </authorList>
    </citation>
    <scope>NUCLEOTIDE SEQUENCE</scope>
    <source>
        <strain evidence="6">WA0000051536</strain>
    </source>
</reference>
<dbReference type="EMBL" id="JAEPRA010000010">
    <property type="protein sequence ID" value="KAG2179537.1"/>
    <property type="molecule type" value="Genomic_DNA"/>
</dbReference>
<dbReference type="AlphaFoldDB" id="A0A8H7PSM6"/>
<dbReference type="PROSITE" id="PS01211">
    <property type="entry name" value="UPF0001"/>
    <property type="match status" value="1"/>
</dbReference>
<protein>
    <recommendedName>
        <fullName evidence="2">Pyridoxal phosphate homeostasis protein</fullName>
        <shortName evidence="2">PLP homeostasis protein</shortName>
    </recommendedName>
</protein>